<keyword evidence="2" id="KW-0378">Hydrolase</keyword>
<reference evidence="3" key="1">
    <citation type="journal article" date="2019" name="Int. J. Syst. Evol. Microbiol.">
        <title>The Global Catalogue of Microorganisms (GCM) 10K type strain sequencing project: providing services to taxonomists for standard genome sequencing and annotation.</title>
        <authorList>
            <consortium name="The Broad Institute Genomics Platform"/>
            <consortium name="The Broad Institute Genome Sequencing Center for Infectious Disease"/>
            <person name="Wu L."/>
            <person name="Ma J."/>
        </authorList>
    </citation>
    <scope>NUCLEOTIDE SEQUENCE [LARGE SCALE GENOMIC DNA]</scope>
    <source>
        <strain evidence="3">CCUG 53903</strain>
    </source>
</reference>
<dbReference type="PANTHER" id="PTHR43265:SF1">
    <property type="entry name" value="ESTERASE ESTD"/>
    <property type="match status" value="1"/>
</dbReference>
<protein>
    <submittedName>
        <fullName evidence="2">Alpha/beta hydrolase family protein</fullName>
        <ecNumber evidence="2">3.4.-.-</ecNumber>
    </submittedName>
</protein>
<dbReference type="Gene3D" id="3.40.50.1820">
    <property type="entry name" value="alpha/beta hydrolase"/>
    <property type="match status" value="1"/>
</dbReference>
<sequence length="350" mass="36594">MTLVTSIDPAGKLHGLQLAPAATSPWTPPSYAAPESFAEQEITIGSDPLAVPGTLSLPHGDGQRPAVVLLSGGGPFDRDETSGSNKPLKDLAWGLASRGVAVLRFDKVTHTHGHVVNAPDFTMTGEYVPHAVAAVHLLQHQPGVDPARVFVVGHSMGGKVAPRVAAAEPSVAGLVILAGDTQPMHRSAVRVARYLAALGPDVIPQAMVEEITRQAAMVDSPDLSPSTSAGALPFGMSASYWLDMRGYDPVATAVALDKPMLILQGGRDYQVTVADDLSGWRAGLAHRPDVTIRVYDADNHLFFPGAGPSTPAEYEPAQHVDVAVVDDLAEWLTAGVGVVRLPPGAKPPSI</sequence>
<gene>
    <name evidence="2" type="ORF">ACFPZ3_46835</name>
</gene>
<dbReference type="InterPro" id="IPR022742">
    <property type="entry name" value="Hydrolase_4"/>
</dbReference>
<dbReference type="EC" id="3.4.-.-" evidence="2"/>
<comment type="caution">
    <text evidence="2">The sequence shown here is derived from an EMBL/GenBank/DDBJ whole genome shotgun (WGS) entry which is preliminary data.</text>
</comment>
<dbReference type="GO" id="GO:0016787">
    <property type="term" value="F:hydrolase activity"/>
    <property type="evidence" value="ECO:0007669"/>
    <property type="project" value="UniProtKB-KW"/>
</dbReference>
<dbReference type="Proteomes" id="UP001596058">
    <property type="component" value="Unassembled WGS sequence"/>
</dbReference>
<organism evidence="2 3">
    <name type="scientific">Nonomuraea insulae</name>
    <dbReference type="NCBI Taxonomy" id="1616787"/>
    <lineage>
        <taxon>Bacteria</taxon>
        <taxon>Bacillati</taxon>
        <taxon>Actinomycetota</taxon>
        <taxon>Actinomycetes</taxon>
        <taxon>Streptosporangiales</taxon>
        <taxon>Streptosporangiaceae</taxon>
        <taxon>Nonomuraea</taxon>
    </lineage>
</organism>
<evidence type="ECO:0000313" key="2">
    <source>
        <dbReference type="EMBL" id="MFC5831413.1"/>
    </source>
</evidence>
<feature type="domain" description="Serine aminopeptidase S33" evidence="1">
    <location>
        <begin position="89"/>
        <end position="300"/>
    </location>
</feature>
<name>A0ABW1D2G8_9ACTN</name>
<dbReference type="InterPro" id="IPR053145">
    <property type="entry name" value="AB_hydrolase_Est10"/>
</dbReference>
<dbReference type="InterPro" id="IPR029058">
    <property type="entry name" value="AB_hydrolase_fold"/>
</dbReference>
<dbReference type="Pfam" id="PF12146">
    <property type="entry name" value="Hydrolase_4"/>
    <property type="match status" value="1"/>
</dbReference>
<dbReference type="PANTHER" id="PTHR43265">
    <property type="entry name" value="ESTERASE ESTD"/>
    <property type="match status" value="1"/>
</dbReference>
<accession>A0ABW1D2G8</accession>
<dbReference type="RefSeq" id="WP_379520881.1">
    <property type="nucleotide sequence ID" value="NZ_JBHSPA010000063.1"/>
</dbReference>
<evidence type="ECO:0000259" key="1">
    <source>
        <dbReference type="Pfam" id="PF12146"/>
    </source>
</evidence>
<evidence type="ECO:0000313" key="3">
    <source>
        <dbReference type="Proteomes" id="UP001596058"/>
    </source>
</evidence>
<dbReference type="SUPFAM" id="SSF53474">
    <property type="entry name" value="alpha/beta-Hydrolases"/>
    <property type="match status" value="1"/>
</dbReference>
<proteinExistence type="predicted"/>
<dbReference type="EMBL" id="JBHSPA010000063">
    <property type="protein sequence ID" value="MFC5831413.1"/>
    <property type="molecule type" value="Genomic_DNA"/>
</dbReference>
<keyword evidence="3" id="KW-1185">Reference proteome</keyword>